<dbReference type="Gene3D" id="2.170.270.10">
    <property type="entry name" value="SET domain"/>
    <property type="match status" value="1"/>
</dbReference>
<keyword evidence="2" id="KW-0158">Chromosome</keyword>
<dbReference type="SMART" id="SM00317">
    <property type="entry name" value="SET"/>
    <property type="match status" value="1"/>
</dbReference>
<keyword evidence="4" id="KW-0808">Transferase</keyword>
<dbReference type="EMBL" id="CM029049">
    <property type="protein sequence ID" value="KAG2574096.1"/>
    <property type="molecule type" value="Genomic_DNA"/>
</dbReference>
<dbReference type="Pfam" id="PF05033">
    <property type="entry name" value="Pre-SET"/>
    <property type="match status" value="1"/>
</dbReference>
<proteinExistence type="predicted"/>
<keyword evidence="3" id="KW-0489">Methyltransferase</keyword>
<dbReference type="GO" id="GO:0032259">
    <property type="term" value="P:methylation"/>
    <property type="evidence" value="ECO:0007669"/>
    <property type="project" value="UniProtKB-KW"/>
</dbReference>
<feature type="domain" description="YDG" evidence="13">
    <location>
        <begin position="846"/>
        <end position="996"/>
    </location>
</feature>
<dbReference type="InterPro" id="IPR036987">
    <property type="entry name" value="SRA-YDG_sf"/>
</dbReference>
<feature type="compositionally biased region" description="Pro residues" evidence="9">
    <location>
        <begin position="32"/>
        <end position="44"/>
    </location>
</feature>
<keyword evidence="6" id="KW-0156">Chromatin regulator</keyword>
<feature type="region of interest" description="Disordered" evidence="9">
    <location>
        <begin position="550"/>
        <end position="574"/>
    </location>
</feature>
<evidence type="ECO:0000256" key="6">
    <source>
        <dbReference type="ARBA" id="ARBA00022853"/>
    </source>
</evidence>
<comment type="subcellular location">
    <subcellularLocation>
        <location evidence="1">Chromosome</location>
    </subcellularLocation>
    <subcellularLocation>
        <location evidence="8">Nucleus</location>
    </subcellularLocation>
</comment>
<evidence type="ECO:0000256" key="4">
    <source>
        <dbReference type="ARBA" id="ARBA00022679"/>
    </source>
</evidence>
<dbReference type="InterPro" id="IPR007728">
    <property type="entry name" value="Pre-SET_dom"/>
</dbReference>
<dbReference type="SUPFAM" id="SSF82199">
    <property type="entry name" value="SET domain"/>
    <property type="match status" value="1"/>
</dbReference>
<dbReference type="Gene3D" id="2.30.280.10">
    <property type="entry name" value="SRA-YDG"/>
    <property type="match status" value="1"/>
</dbReference>
<evidence type="ECO:0000256" key="7">
    <source>
        <dbReference type="ARBA" id="ARBA00023242"/>
    </source>
</evidence>
<sequence length="1300" mass="138854">MVGVGVESPAPPAARRLRPGRVSAKRSWPPGCGRPPPAPQPEPAPAAAAGDGENGVGGSAGVLGGKAGEAIAPAAVSPPAQNGSLFRQQCSGDKGEEAVGPAAVSPMAQNGALPRQQGMNKMEEAAAPAAASAVTQNGDMPPQQGSDQVEEEAAPAAVSPVVQNGDLPQQQGSDKVEEAAAALAAAQNRAHHQLVQNKVEEVVVPAAALPAAGNGSRSHAMPQLGPEGAGEGGDKGGNGEAQLLGDSGVLSLDGQEGSRVLEVAAPQPLAKVLESCGIVGAASSAQNSGEDAVFLALKEHEHGGSAKVGREKVSADWDAMEMGNRTGGGDVERKENGVVAGTRAKRWLTSAVNPPPKNRAVSAIRRFPPGCGRTAVTTRGSGVLEVSPVRTFPSSCGRAAVTTTGNGVLEVSPIRTFPPGCGRSAVTIADSGDQEGLPLEDTPVTSSDAMVSVPVLCGAAASKLAQEASNEKMEGKRMVDECHSWTHNRVQVLDDFVGTEQDGDLQLNAVAKTTLGNSSNKKMKGTHSSREGKHVAQVVVDGKMKNKLDGSFNRSTLRTPLSDPVDAKTKRKSLESDETTVSMLCDAKASMAEKVRSKTLSAKKEVTCSNVNVKQNKVPRKLKGDGIGNNNLHRESKFGKHGGTNQHDGLKLVPDQLIVQALMAPDRCPWSRGRKSVARASKSLPRTNKLKGKDSTPRRLLTGKVASSDLINDETMEDNDNSNLEDDDSSKALVVYGEKRQMEDNDNSDLEDDDNSKALVVYGEKREICVTVPPLVPFGSHHMQLGDHDVDARSKVRKLLRLFQAICRKLMQVEEQGIRNITRIDLEAMNALKKDPIYKKLGAIVGNVPGVEIGDEFHFRVELSMVGLHRPNQAGIDTSKVNGVLVATSIVASGGYPDELSSSDELIYTGSGGKAGGNKDADDQKLERGNLALKNCIETKTPVRVIHGFKGQTKSKFGPSRAKQTSTFIYDGLYEVVECWKEGPKGEMVFKYKLQRIAGQPELALHTVKATRKSKVREGLCLPDISQGSERIPICVINTIDDMRPAPFKYITKVIYPTWYEKEPPAGCDCTNGCSDSIRCACVVKNGGEIPFNFNGAIVEARPLIYECGPSCRCPPSCHNRVSQHGIKIPLEIFKTSKTGWGVRSLSSISSGSFICEYTGELLEDEEAEKRQNDEYLFDIGSNYHDEELWEGLKSVVGVQSSTSSSETMEGFTIDAAECGNVGRFINHSCSPNLYAQNVLWDHDDMRMPHVMFFAVENIPPLQELTYHYNYKVGKVHDKNGNEKVKSCYCGASDCCGRLY</sequence>
<feature type="domain" description="Pre-SET" evidence="11">
    <location>
        <begin position="1066"/>
        <end position="1126"/>
    </location>
</feature>
<keyword evidence="7 8" id="KW-0539">Nucleus</keyword>
<dbReference type="GO" id="GO:0008270">
    <property type="term" value="F:zinc ion binding"/>
    <property type="evidence" value="ECO:0007669"/>
    <property type="project" value="InterPro"/>
</dbReference>
<organism evidence="14 15">
    <name type="scientific">Panicum virgatum</name>
    <name type="common">Blackwell switchgrass</name>
    <dbReference type="NCBI Taxonomy" id="38727"/>
    <lineage>
        <taxon>Eukaryota</taxon>
        <taxon>Viridiplantae</taxon>
        <taxon>Streptophyta</taxon>
        <taxon>Embryophyta</taxon>
        <taxon>Tracheophyta</taxon>
        <taxon>Spermatophyta</taxon>
        <taxon>Magnoliopsida</taxon>
        <taxon>Liliopsida</taxon>
        <taxon>Poales</taxon>
        <taxon>Poaceae</taxon>
        <taxon>PACMAD clade</taxon>
        <taxon>Panicoideae</taxon>
        <taxon>Panicodae</taxon>
        <taxon>Paniceae</taxon>
        <taxon>Panicinae</taxon>
        <taxon>Panicum</taxon>
        <taxon>Panicum sect. Hiantes</taxon>
    </lineage>
</organism>
<accession>A0A8T0QP72</accession>
<dbReference type="PANTHER" id="PTHR45660">
    <property type="entry name" value="HISTONE-LYSINE N-METHYLTRANSFERASE SETMAR"/>
    <property type="match status" value="1"/>
</dbReference>
<dbReference type="OrthoDB" id="5792673at2759"/>
<evidence type="ECO:0000256" key="5">
    <source>
        <dbReference type="ARBA" id="ARBA00022691"/>
    </source>
</evidence>
<dbReference type="InterPro" id="IPR051357">
    <property type="entry name" value="H3K9_HMTase_SUVAR3-9"/>
</dbReference>
<protein>
    <submittedName>
        <fullName evidence="14">Uncharacterized protein</fullName>
    </submittedName>
</protein>
<evidence type="ECO:0000259" key="10">
    <source>
        <dbReference type="PROSITE" id="PS50280"/>
    </source>
</evidence>
<dbReference type="GO" id="GO:0042054">
    <property type="term" value="F:histone methyltransferase activity"/>
    <property type="evidence" value="ECO:0007669"/>
    <property type="project" value="InterPro"/>
</dbReference>
<evidence type="ECO:0000256" key="3">
    <source>
        <dbReference type="ARBA" id="ARBA00022603"/>
    </source>
</evidence>
<feature type="compositionally biased region" description="Gly residues" evidence="9">
    <location>
        <begin position="227"/>
        <end position="239"/>
    </location>
</feature>
<dbReference type="PROSITE" id="PS50280">
    <property type="entry name" value="SET"/>
    <property type="match status" value="1"/>
</dbReference>
<dbReference type="SMART" id="SM00468">
    <property type="entry name" value="PreSET"/>
    <property type="match status" value="1"/>
</dbReference>
<evidence type="ECO:0000313" key="14">
    <source>
        <dbReference type="EMBL" id="KAG2574096.1"/>
    </source>
</evidence>
<feature type="region of interest" description="Disordered" evidence="9">
    <location>
        <begin position="669"/>
        <end position="730"/>
    </location>
</feature>
<evidence type="ECO:0000256" key="8">
    <source>
        <dbReference type="PROSITE-ProRule" id="PRU00358"/>
    </source>
</evidence>
<evidence type="ECO:0000313" key="15">
    <source>
        <dbReference type="Proteomes" id="UP000823388"/>
    </source>
</evidence>
<feature type="compositionally biased region" description="Polar residues" evidence="9">
    <location>
        <begin position="79"/>
        <end position="91"/>
    </location>
</feature>
<keyword evidence="5" id="KW-0949">S-adenosyl-L-methionine</keyword>
<name>A0A8T0QP72_PANVG</name>
<dbReference type="GO" id="GO:0005694">
    <property type="term" value="C:chromosome"/>
    <property type="evidence" value="ECO:0007669"/>
    <property type="project" value="UniProtKB-SubCell"/>
</dbReference>
<dbReference type="GO" id="GO:0003690">
    <property type="term" value="F:double-stranded DNA binding"/>
    <property type="evidence" value="ECO:0007669"/>
    <property type="project" value="TreeGrafter"/>
</dbReference>
<keyword evidence="15" id="KW-1185">Reference proteome</keyword>
<dbReference type="InterPro" id="IPR003105">
    <property type="entry name" value="SRA_YDG"/>
</dbReference>
<evidence type="ECO:0000259" key="13">
    <source>
        <dbReference type="PROSITE" id="PS51015"/>
    </source>
</evidence>
<dbReference type="GO" id="GO:0005634">
    <property type="term" value="C:nucleus"/>
    <property type="evidence" value="ECO:0007669"/>
    <property type="project" value="UniProtKB-SubCell"/>
</dbReference>
<comment type="caution">
    <text evidence="14">The sequence shown here is derived from an EMBL/GenBank/DDBJ whole genome shotgun (WGS) entry which is preliminary data.</text>
</comment>
<feature type="compositionally biased region" description="Gly residues" evidence="9">
    <location>
        <begin position="52"/>
        <end position="67"/>
    </location>
</feature>
<dbReference type="PROSITE" id="PS50868">
    <property type="entry name" value="POST_SET"/>
    <property type="match status" value="1"/>
</dbReference>
<evidence type="ECO:0000256" key="1">
    <source>
        <dbReference type="ARBA" id="ARBA00004286"/>
    </source>
</evidence>
<feature type="domain" description="SET" evidence="10">
    <location>
        <begin position="1129"/>
        <end position="1270"/>
    </location>
</feature>
<dbReference type="PANTHER" id="PTHR45660:SF46">
    <property type="entry name" value="HISTONE-LYSINE N-METHYLTRANSFERASE, H3 LYSINE-9 SPECIFIC SUVH6"/>
    <property type="match status" value="1"/>
</dbReference>
<reference evidence="14" key="1">
    <citation type="submission" date="2020-05" db="EMBL/GenBank/DDBJ databases">
        <title>WGS assembly of Panicum virgatum.</title>
        <authorList>
            <person name="Lovell J.T."/>
            <person name="Jenkins J."/>
            <person name="Shu S."/>
            <person name="Juenger T.E."/>
            <person name="Schmutz J."/>
        </authorList>
    </citation>
    <scope>NUCLEOTIDE SEQUENCE</scope>
    <source>
        <strain evidence="14">AP13</strain>
    </source>
</reference>
<dbReference type="InterPro" id="IPR015947">
    <property type="entry name" value="PUA-like_sf"/>
</dbReference>
<dbReference type="SMART" id="SM00466">
    <property type="entry name" value="SRA"/>
    <property type="match status" value="1"/>
</dbReference>
<feature type="domain" description="Post-SET" evidence="12">
    <location>
        <begin position="1284"/>
        <end position="1300"/>
    </location>
</feature>
<dbReference type="PROSITE" id="PS51575">
    <property type="entry name" value="SAM_MT43_SUVAR39_2"/>
    <property type="match status" value="1"/>
</dbReference>
<feature type="compositionally biased region" description="Polar residues" evidence="9">
    <location>
        <begin position="134"/>
        <end position="147"/>
    </location>
</feature>
<feature type="compositionally biased region" description="Acidic residues" evidence="9">
    <location>
        <begin position="711"/>
        <end position="728"/>
    </location>
</feature>
<evidence type="ECO:0000256" key="2">
    <source>
        <dbReference type="ARBA" id="ARBA00022454"/>
    </source>
</evidence>
<gene>
    <name evidence="14" type="ORF">PVAP13_7KG301803</name>
</gene>
<dbReference type="Proteomes" id="UP000823388">
    <property type="component" value="Chromosome 7K"/>
</dbReference>
<dbReference type="PROSITE" id="PS50867">
    <property type="entry name" value="PRE_SET"/>
    <property type="match status" value="1"/>
</dbReference>
<dbReference type="SUPFAM" id="SSF88697">
    <property type="entry name" value="PUA domain-like"/>
    <property type="match status" value="1"/>
</dbReference>
<dbReference type="Pfam" id="PF00856">
    <property type="entry name" value="SET"/>
    <property type="match status" value="1"/>
</dbReference>
<dbReference type="InterPro" id="IPR001214">
    <property type="entry name" value="SET_dom"/>
</dbReference>
<evidence type="ECO:0000259" key="12">
    <source>
        <dbReference type="PROSITE" id="PS50868"/>
    </source>
</evidence>
<dbReference type="Pfam" id="PF02182">
    <property type="entry name" value="SAD_SRA"/>
    <property type="match status" value="1"/>
</dbReference>
<dbReference type="PROSITE" id="PS51015">
    <property type="entry name" value="YDG"/>
    <property type="match status" value="1"/>
</dbReference>
<feature type="compositionally biased region" description="Basic and acidic residues" evidence="9">
    <location>
        <begin position="565"/>
        <end position="574"/>
    </location>
</feature>
<evidence type="ECO:0000259" key="11">
    <source>
        <dbReference type="PROSITE" id="PS50867"/>
    </source>
</evidence>
<dbReference type="InterPro" id="IPR003616">
    <property type="entry name" value="Post-SET_dom"/>
</dbReference>
<evidence type="ECO:0000256" key="9">
    <source>
        <dbReference type="SAM" id="MobiDB-lite"/>
    </source>
</evidence>
<dbReference type="InterPro" id="IPR025794">
    <property type="entry name" value="H3-K9-MeTrfase_plant"/>
</dbReference>
<feature type="region of interest" description="Disordered" evidence="9">
    <location>
        <begin position="620"/>
        <end position="649"/>
    </location>
</feature>
<feature type="region of interest" description="Disordered" evidence="9">
    <location>
        <begin position="1"/>
        <end position="175"/>
    </location>
</feature>
<dbReference type="InterPro" id="IPR046341">
    <property type="entry name" value="SET_dom_sf"/>
</dbReference>
<feature type="region of interest" description="Disordered" evidence="9">
    <location>
        <begin position="210"/>
        <end position="245"/>
    </location>
</feature>